<evidence type="ECO:0000313" key="1">
    <source>
        <dbReference type="EMBL" id="QHT96917.1"/>
    </source>
</evidence>
<dbReference type="AlphaFoldDB" id="A0A6C0IYZ4"/>
<proteinExistence type="predicted"/>
<dbReference type="EMBL" id="MN740270">
    <property type="protein sequence ID" value="QHT96917.1"/>
    <property type="molecule type" value="Genomic_DNA"/>
</dbReference>
<accession>A0A6C0IYZ4</accession>
<sequence>MDFVIPKGLENELSKTHIASSIKSVKGDMKRLFRVLGYDTYSPLPLYDFDQTTKNITKQITKKSTLWATLKALRHIAKYEFNPKKKGVTDEDSTLIKKYSDFYDKITKSYNDEIGFASASKTDIENYVPFVDVVEKRKYWKQIFMKEQKKKTPNDKTIYYAFLKYFILTIYTKIPPLRGQEYCDMIFFDGKEYSKKELIEISVDRNINLWDTHKNTLIITKHKTMKTHKEKVISINSKTVAKIVTQWMIINKSGYVLSGFGSIKQMTPSALAQQLNNIFQPKNVGTSMLRKIYASDVASKKPIREQKRIAKIMGHTIAVHKSIYERMHR</sequence>
<organism evidence="1">
    <name type="scientific">viral metagenome</name>
    <dbReference type="NCBI Taxonomy" id="1070528"/>
    <lineage>
        <taxon>unclassified sequences</taxon>
        <taxon>metagenomes</taxon>
        <taxon>organismal metagenomes</taxon>
    </lineage>
</organism>
<protein>
    <submittedName>
        <fullName evidence="1">Uncharacterized protein</fullName>
    </submittedName>
</protein>
<name>A0A6C0IYZ4_9ZZZZ</name>
<reference evidence="1" key="1">
    <citation type="journal article" date="2020" name="Nature">
        <title>Giant virus diversity and host interactions through global metagenomics.</title>
        <authorList>
            <person name="Schulz F."/>
            <person name="Roux S."/>
            <person name="Paez-Espino D."/>
            <person name="Jungbluth S."/>
            <person name="Walsh D.A."/>
            <person name="Denef V.J."/>
            <person name="McMahon K.D."/>
            <person name="Konstantinidis K.T."/>
            <person name="Eloe-Fadrosh E.A."/>
            <person name="Kyrpides N.C."/>
            <person name="Woyke T."/>
        </authorList>
    </citation>
    <scope>NUCLEOTIDE SEQUENCE</scope>
    <source>
        <strain evidence="1">GVMAG-M-3300024336-7</strain>
    </source>
</reference>